<protein>
    <recommendedName>
        <fullName evidence="4">2-iminobutanoate/2-iminopropanoate deaminase</fullName>
    </recommendedName>
</protein>
<accession>A0A316TQ68</accession>
<dbReference type="PANTHER" id="PTHR11803">
    <property type="entry name" value="2-IMINOBUTANOATE/2-IMINOPROPANOATE DEAMINASE RIDA"/>
    <property type="match status" value="1"/>
</dbReference>
<dbReference type="InterPro" id="IPR006056">
    <property type="entry name" value="RidA"/>
</dbReference>
<dbReference type="InterPro" id="IPR019897">
    <property type="entry name" value="RidA_CS"/>
</dbReference>
<dbReference type="GO" id="GO:0005829">
    <property type="term" value="C:cytosol"/>
    <property type="evidence" value="ECO:0007669"/>
    <property type="project" value="TreeGrafter"/>
</dbReference>
<dbReference type="InterPro" id="IPR035959">
    <property type="entry name" value="RutC-like_sf"/>
</dbReference>
<dbReference type="PROSITE" id="PS01094">
    <property type="entry name" value="UPF0076"/>
    <property type="match status" value="1"/>
</dbReference>
<gene>
    <name evidence="2" type="ORF">DDZ15_08955</name>
</gene>
<dbReference type="Proteomes" id="UP000245533">
    <property type="component" value="Unassembled WGS sequence"/>
</dbReference>
<comment type="similarity">
    <text evidence="1">Belongs to the RutC family.</text>
</comment>
<dbReference type="EMBL" id="QGGB01000006">
    <property type="protein sequence ID" value="PWN06747.1"/>
    <property type="molecule type" value="Genomic_DNA"/>
</dbReference>
<dbReference type="PANTHER" id="PTHR11803:SF58">
    <property type="entry name" value="PROTEIN HMF1-RELATED"/>
    <property type="match status" value="1"/>
</dbReference>
<dbReference type="OrthoDB" id="9803101at2"/>
<dbReference type="FunFam" id="3.30.1330.40:FF:000001">
    <property type="entry name" value="L-PSP family endoribonuclease"/>
    <property type="match status" value="1"/>
</dbReference>
<evidence type="ECO:0000313" key="2">
    <source>
        <dbReference type="EMBL" id="PWN06747.1"/>
    </source>
</evidence>
<dbReference type="Gene3D" id="3.30.1330.40">
    <property type="entry name" value="RutC-like"/>
    <property type="match status" value="1"/>
</dbReference>
<reference evidence="2 3" key="1">
    <citation type="submission" date="2018-05" db="EMBL/GenBank/DDBJ databases">
        <title>Rhodohalobacter halophilus gen. nov., sp. nov., a moderately halophilic member of the family Balneolaceae.</title>
        <authorList>
            <person name="Liu Z.-W."/>
        </authorList>
    </citation>
    <scope>NUCLEOTIDE SEQUENCE [LARGE SCALE GENOMIC DNA]</scope>
    <source>
        <strain evidence="2 3">8A47</strain>
    </source>
</reference>
<dbReference type="NCBIfam" id="TIGR00004">
    <property type="entry name" value="Rid family detoxifying hydrolase"/>
    <property type="match status" value="1"/>
</dbReference>
<evidence type="ECO:0000313" key="3">
    <source>
        <dbReference type="Proteomes" id="UP000245533"/>
    </source>
</evidence>
<proteinExistence type="inferred from homology"/>
<evidence type="ECO:0008006" key="4">
    <source>
        <dbReference type="Google" id="ProtNLM"/>
    </source>
</evidence>
<keyword evidence="3" id="KW-1185">Reference proteome</keyword>
<comment type="caution">
    <text evidence="2">The sequence shown here is derived from an EMBL/GenBank/DDBJ whole genome shotgun (WGS) entry which is preliminary data.</text>
</comment>
<dbReference type="CDD" id="cd00448">
    <property type="entry name" value="YjgF_YER057c_UK114_family"/>
    <property type="match status" value="1"/>
</dbReference>
<dbReference type="InterPro" id="IPR006175">
    <property type="entry name" value="YjgF/YER057c/UK114"/>
</dbReference>
<evidence type="ECO:0000256" key="1">
    <source>
        <dbReference type="ARBA" id="ARBA00010552"/>
    </source>
</evidence>
<dbReference type="Pfam" id="PF01042">
    <property type="entry name" value="Ribonuc_L-PSP"/>
    <property type="match status" value="1"/>
</dbReference>
<sequence>MISACTGTETEKIIIDTDEAPAAIGPYSQGILAGNTLYAAGQLGLDPETGEMAGEDLESQTRKALDNLGVVLEAAGMSFQDVVSVDVFLSDIENFSAFNTIYSEYFTETLPARAVVEAARLPRDALVEIKAVAVR</sequence>
<organism evidence="2 3">
    <name type="scientific">Rhodohalobacter mucosus</name>
    <dbReference type="NCBI Taxonomy" id="2079485"/>
    <lineage>
        <taxon>Bacteria</taxon>
        <taxon>Pseudomonadati</taxon>
        <taxon>Balneolota</taxon>
        <taxon>Balneolia</taxon>
        <taxon>Balneolales</taxon>
        <taxon>Balneolaceae</taxon>
        <taxon>Rhodohalobacter</taxon>
    </lineage>
</organism>
<dbReference type="GO" id="GO:0019239">
    <property type="term" value="F:deaminase activity"/>
    <property type="evidence" value="ECO:0007669"/>
    <property type="project" value="TreeGrafter"/>
</dbReference>
<dbReference type="AlphaFoldDB" id="A0A316TQ68"/>
<dbReference type="SUPFAM" id="SSF55298">
    <property type="entry name" value="YjgF-like"/>
    <property type="match status" value="1"/>
</dbReference>
<name>A0A316TQ68_9BACT</name>